<dbReference type="OMA" id="YAYSKME"/>
<accession>A0A803NZN2</accession>
<name>A0A7J6HWJ0_CANSA</name>
<feature type="region of interest" description="Disordered" evidence="1">
    <location>
        <begin position="1"/>
        <end position="23"/>
    </location>
</feature>
<dbReference type="OrthoDB" id="1909082at2759"/>
<reference evidence="2 3" key="1">
    <citation type="journal article" date="2020" name="bioRxiv">
        <title>Sequence and annotation of 42 cannabis genomes reveals extensive copy number variation in cannabinoid synthesis and pathogen resistance genes.</title>
        <authorList>
            <person name="Mckernan K.J."/>
            <person name="Helbert Y."/>
            <person name="Kane L.T."/>
            <person name="Ebling H."/>
            <person name="Zhang L."/>
            <person name="Liu B."/>
            <person name="Eaton Z."/>
            <person name="Mclaughlin S."/>
            <person name="Kingan S."/>
            <person name="Baybayan P."/>
            <person name="Concepcion G."/>
            <person name="Jordan M."/>
            <person name="Riva A."/>
            <person name="Barbazuk W."/>
            <person name="Harkins T."/>
        </authorList>
    </citation>
    <scope>NUCLEOTIDE SEQUENCE [LARGE SCALE GENOMIC DNA]</scope>
    <source>
        <strain evidence="3">cv. Jamaican Lion 4</strain>
        <tissue evidence="2">Leaf</tissue>
    </source>
</reference>
<dbReference type="EMBL" id="JAATIQ010000021">
    <property type="protein sequence ID" value="KAF4399623.1"/>
    <property type="molecule type" value="Genomic_DNA"/>
</dbReference>
<protein>
    <submittedName>
        <fullName evidence="2">Uncharacterized protein</fullName>
    </submittedName>
</protein>
<dbReference type="Proteomes" id="UP000583929">
    <property type="component" value="Unassembled WGS sequence"/>
</dbReference>
<comment type="caution">
    <text evidence="2">The sequence shown here is derived from an EMBL/GenBank/DDBJ whole genome shotgun (WGS) entry which is preliminary data.</text>
</comment>
<proteinExistence type="predicted"/>
<dbReference type="AlphaFoldDB" id="A0A7J6HWJ0"/>
<feature type="compositionally biased region" description="Basic and acidic residues" evidence="1">
    <location>
        <begin position="14"/>
        <end position="23"/>
    </location>
</feature>
<dbReference type="PANTHER" id="PTHR35687:SF1">
    <property type="entry name" value="OS07G0516700 PROTEIN"/>
    <property type="match status" value="1"/>
</dbReference>
<dbReference type="PANTHER" id="PTHR35687">
    <property type="entry name" value="OS07G0516700 PROTEIN"/>
    <property type="match status" value="1"/>
</dbReference>
<keyword evidence="3" id="KW-1185">Reference proteome</keyword>
<organism evidence="2 3">
    <name type="scientific">Cannabis sativa</name>
    <name type="common">Hemp</name>
    <name type="synonym">Marijuana</name>
    <dbReference type="NCBI Taxonomy" id="3483"/>
    <lineage>
        <taxon>Eukaryota</taxon>
        <taxon>Viridiplantae</taxon>
        <taxon>Streptophyta</taxon>
        <taxon>Embryophyta</taxon>
        <taxon>Tracheophyta</taxon>
        <taxon>Spermatophyta</taxon>
        <taxon>Magnoliopsida</taxon>
        <taxon>eudicotyledons</taxon>
        <taxon>Gunneridae</taxon>
        <taxon>Pentapetalae</taxon>
        <taxon>rosids</taxon>
        <taxon>fabids</taxon>
        <taxon>Rosales</taxon>
        <taxon>Cannabaceae</taxon>
        <taxon>Cannabis</taxon>
    </lineage>
</organism>
<accession>A0A7J6HWJ0</accession>
<evidence type="ECO:0000313" key="2">
    <source>
        <dbReference type="EMBL" id="KAF4399623.1"/>
    </source>
</evidence>
<sequence>MAIVLKKSSNGYSKMEKEDPEEKNHRRAQFLIYKVMEQAESRKRTSYLRLRIKKLKVKIGKRLTKLRKSLNTARINVYRQVSTQLKTCKRLFGGTSAQTTLVPIFA</sequence>
<gene>
    <name evidence="2" type="ORF">G4B88_022706</name>
</gene>
<evidence type="ECO:0000256" key="1">
    <source>
        <dbReference type="SAM" id="MobiDB-lite"/>
    </source>
</evidence>
<evidence type="ECO:0000313" key="3">
    <source>
        <dbReference type="Proteomes" id="UP000583929"/>
    </source>
</evidence>